<name>A0A5B8UZF1_9SPHI</name>
<accession>A0A5B8UZF1</accession>
<evidence type="ECO:0000256" key="1">
    <source>
        <dbReference type="ARBA" id="ARBA00006817"/>
    </source>
</evidence>
<feature type="domain" description="Activator of Hsp90 ATPase homologue 1/2-like C-terminal" evidence="2">
    <location>
        <begin position="14"/>
        <end position="140"/>
    </location>
</feature>
<evidence type="ECO:0000259" key="2">
    <source>
        <dbReference type="Pfam" id="PF08327"/>
    </source>
</evidence>
<dbReference type="KEGG" id="mgin:FRZ54_16640"/>
<dbReference type="OrthoDB" id="2355173at2"/>
<protein>
    <recommendedName>
        <fullName evidence="2">Activator of Hsp90 ATPase homologue 1/2-like C-terminal domain-containing protein</fullName>
    </recommendedName>
</protein>
<dbReference type="InterPro" id="IPR023393">
    <property type="entry name" value="START-like_dom_sf"/>
</dbReference>
<sequence>MKDFVVKKSISIHAPAEVVWDALTNPEKTKKYFFNCKVFSDWKVGSPIVFQGRMFLLIPVKLEGVITEVKPNKLLRYKLFSDVDDRGGSSTVTDELEYLNGQTVLHITDDVGVGEGAEGRYERSVKGWDKILNGLKDLVEHN</sequence>
<evidence type="ECO:0000313" key="4">
    <source>
        <dbReference type="Proteomes" id="UP000321479"/>
    </source>
</evidence>
<dbReference type="AlphaFoldDB" id="A0A5B8UZF1"/>
<reference evidence="3 4" key="1">
    <citation type="journal article" date="2017" name="Curr. Microbiol.">
        <title>Mucilaginibacter ginsenosidivorans sp. nov., Isolated from Soil of Ginseng Field.</title>
        <authorList>
            <person name="Kim M.M."/>
            <person name="Siddiqi M.Z."/>
            <person name="Im W.T."/>
        </authorList>
    </citation>
    <scope>NUCLEOTIDE SEQUENCE [LARGE SCALE GENOMIC DNA]</scope>
    <source>
        <strain evidence="3 4">Gsoil 3017</strain>
    </source>
</reference>
<dbReference type="InterPro" id="IPR013538">
    <property type="entry name" value="ASHA1/2-like_C"/>
</dbReference>
<comment type="similarity">
    <text evidence="1">Belongs to the AHA1 family.</text>
</comment>
<dbReference type="RefSeq" id="WP_147032708.1">
    <property type="nucleotide sequence ID" value="NZ_CP042436.1"/>
</dbReference>
<organism evidence="3 4">
    <name type="scientific">Mucilaginibacter ginsenosidivorans</name>
    <dbReference type="NCBI Taxonomy" id="398053"/>
    <lineage>
        <taxon>Bacteria</taxon>
        <taxon>Pseudomonadati</taxon>
        <taxon>Bacteroidota</taxon>
        <taxon>Sphingobacteriia</taxon>
        <taxon>Sphingobacteriales</taxon>
        <taxon>Sphingobacteriaceae</taxon>
        <taxon>Mucilaginibacter</taxon>
    </lineage>
</organism>
<evidence type="ECO:0000313" key="3">
    <source>
        <dbReference type="EMBL" id="QEC64135.1"/>
    </source>
</evidence>
<dbReference type="Pfam" id="PF08327">
    <property type="entry name" value="AHSA1"/>
    <property type="match status" value="1"/>
</dbReference>
<dbReference type="Gene3D" id="3.30.530.20">
    <property type="match status" value="1"/>
</dbReference>
<dbReference type="Proteomes" id="UP000321479">
    <property type="component" value="Chromosome"/>
</dbReference>
<gene>
    <name evidence="3" type="ORF">FRZ54_16640</name>
</gene>
<keyword evidence="4" id="KW-1185">Reference proteome</keyword>
<proteinExistence type="inferred from homology"/>
<dbReference type="EMBL" id="CP042436">
    <property type="protein sequence ID" value="QEC64135.1"/>
    <property type="molecule type" value="Genomic_DNA"/>
</dbReference>
<dbReference type="SUPFAM" id="SSF55961">
    <property type="entry name" value="Bet v1-like"/>
    <property type="match status" value="1"/>
</dbReference>